<feature type="transmembrane region" description="Helical" evidence="4">
    <location>
        <begin position="886"/>
        <end position="911"/>
    </location>
</feature>
<feature type="transmembrane region" description="Helical" evidence="4">
    <location>
        <begin position="1017"/>
        <end position="1036"/>
    </location>
</feature>
<evidence type="ECO:0000256" key="2">
    <source>
        <dbReference type="ARBA" id="ARBA00022737"/>
    </source>
</evidence>
<name>A0AAU9KD36_9CILI</name>
<dbReference type="InterPro" id="IPR015943">
    <property type="entry name" value="WD40/YVTN_repeat-like_dom_sf"/>
</dbReference>
<dbReference type="EMBL" id="CAJZBQ010000063">
    <property type="protein sequence ID" value="CAG9335938.1"/>
    <property type="molecule type" value="Genomic_DNA"/>
</dbReference>
<dbReference type="PANTHER" id="PTHR19848:SF8">
    <property type="entry name" value="F-BOX AND WD REPEAT DOMAIN CONTAINING 7"/>
    <property type="match status" value="1"/>
</dbReference>
<protein>
    <recommendedName>
        <fullName evidence="7">Ion transport domain-containing protein</fullName>
    </recommendedName>
</protein>
<dbReference type="Proteomes" id="UP001162131">
    <property type="component" value="Unassembled WGS sequence"/>
</dbReference>
<dbReference type="CDD" id="cd00200">
    <property type="entry name" value="WD40"/>
    <property type="match status" value="2"/>
</dbReference>
<evidence type="ECO:0000256" key="4">
    <source>
        <dbReference type="SAM" id="Phobius"/>
    </source>
</evidence>
<proteinExistence type="predicted"/>
<keyword evidence="4" id="KW-1133">Transmembrane helix</keyword>
<dbReference type="Gene3D" id="2.130.10.10">
    <property type="entry name" value="YVTN repeat-like/Quinoprotein amine dehydrogenase"/>
    <property type="match status" value="3"/>
</dbReference>
<sequence>MVESNLKELLLPQVISDSLKAIENNNSLNDSQNQNQTLKSTKNAQSIILGQLEKGDFGNEIKAINQKLKLFHPEEISNPFSYKFILTKDRKYIISGQNDGKIDIIDLESKTTKTQIIGNDVINCLAIDSSDSYLYIPAQDGHIKKIIQWNNFSEVADWEAHKGTIKALKISNDDKWIFSCGEDGKIIKNNAETGELGGILYLHEGSANCLDISADDGFLVSGGNDRFIKIFDLLAGKVEAVLEPMNKSVWCVKISNKKIIAGGSLDGEIRLWEWGTWDVKQSLIGHKKACTSIQFLKGEDYLLSGSNDGSIRIWNILTGSSEITLKNHRKEVIDICVSSNKMYSIGKDNKLLIWSLQKTNELSRIKAHDGEILKLAYSEKHSALFSMGRDNKIIGWNSSDFTKIYEFSIKKWALFMCLAPDEDYLVSASKDRSIIFIDIADGSTIVHNLDDKSCVTTLLFSENGKYLITGDDKCKVKVSKYKSPQKIKFKSEYSSHIHSISSLAITSNNTLLFSGSQSGDIWVHDLHQKTNIAELNGHSETVSKMKVSRDSKHLISISYDKSIRIWNIEKKFCARVINHHLERIYDLYLSKDGQVFYTRSLDSTIAIWSYESFSLITSFEFLQGGRALEASADEKLLYIAEGEEITCKKSPLSIGIGLYGPGKNYYSFLGYIKSILRGDKPKHVPILDKWVIMPYKINALHLYAYFNMPKHLKEAICKGSASFYETSQGKSPISLCLERNFTDCVNSILNSCKKKIQENPYEIALISKDIVKLNLRGFSGLHNFYKCIFYPSKAEYLPKFCIESSSLPILHLSTCLSVVPASFLKEEQFSNDGQSIVFLESAIYLNTIAGSAESLEFLNSLVESKNSEILRTDFINEFIKQKWKKIWPILCLQGFIYALFLIFLCVHLLFYLKDGTMLAPLFVTNFFLLLYEIYQMGVSGSSYLSDLWNYWDVARCLLTIFYLYVEWGEPTDEGINTLSTFLFLVSCIRGVAYFRLLQETRYMIELLQEVILDIRPFIFLYIYTTFCFGMIVTLLTNEHSGLFYVFLGTSHFYNYNNFQSSDFFPFEYVLMLIVGLINPIIMANLLISIIGDTYDRVQEGITIADRKELVRLIIEGETLMFWRRGRTAKYFMQMCLAGEKEDEDDGWLGKVREITLKINRLALNIEENFENNEKTLTQSIKINEKMNEKINQMNSRMMNIEKLLMKNQN</sequence>
<dbReference type="PANTHER" id="PTHR19848">
    <property type="entry name" value="WD40 REPEAT PROTEIN"/>
    <property type="match status" value="1"/>
</dbReference>
<feature type="repeat" description="WD" evidence="3">
    <location>
        <begin position="200"/>
        <end position="241"/>
    </location>
</feature>
<evidence type="ECO:0000256" key="3">
    <source>
        <dbReference type="PROSITE-ProRule" id="PRU00221"/>
    </source>
</evidence>
<evidence type="ECO:0000256" key="1">
    <source>
        <dbReference type="ARBA" id="ARBA00022574"/>
    </source>
</evidence>
<keyword evidence="6" id="KW-1185">Reference proteome</keyword>
<dbReference type="SMART" id="SM00320">
    <property type="entry name" value="WD40"/>
    <property type="match status" value="11"/>
</dbReference>
<evidence type="ECO:0008006" key="7">
    <source>
        <dbReference type="Google" id="ProtNLM"/>
    </source>
</evidence>
<feature type="transmembrane region" description="Helical" evidence="4">
    <location>
        <begin position="917"/>
        <end position="935"/>
    </location>
</feature>
<feature type="repeat" description="WD" evidence="3">
    <location>
        <begin position="365"/>
        <end position="406"/>
    </location>
</feature>
<feature type="repeat" description="WD" evidence="3">
    <location>
        <begin position="283"/>
        <end position="324"/>
    </location>
</feature>
<organism evidence="5 6">
    <name type="scientific">Blepharisma stoltei</name>
    <dbReference type="NCBI Taxonomy" id="1481888"/>
    <lineage>
        <taxon>Eukaryota</taxon>
        <taxon>Sar</taxon>
        <taxon>Alveolata</taxon>
        <taxon>Ciliophora</taxon>
        <taxon>Postciliodesmatophora</taxon>
        <taxon>Heterotrichea</taxon>
        <taxon>Heterotrichida</taxon>
        <taxon>Blepharismidae</taxon>
        <taxon>Blepharisma</taxon>
    </lineage>
</organism>
<dbReference type="PRINTS" id="PR00320">
    <property type="entry name" value="GPROTEINBRPT"/>
</dbReference>
<feature type="repeat" description="WD" evidence="3">
    <location>
        <begin position="535"/>
        <end position="569"/>
    </location>
</feature>
<feature type="transmembrane region" description="Helical" evidence="4">
    <location>
        <begin position="1068"/>
        <end position="1087"/>
    </location>
</feature>
<dbReference type="SUPFAM" id="SSF50978">
    <property type="entry name" value="WD40 repeat-like"/>
    <property type="match status" value="2"/>
</dbReference>
<dbReference type="InterPro" id="IPR020472">
    <property type="entry name" value="WD40_PAC1"/>
</dbReference>
<dbReference type="InterPro" id="IPR031544">
    <property type="entry name" value="WD40-like"/>
</dbReference>
<keyword evidence="2" id="KW-0677">Repeat</keyword>
<evidence type="ECO:0000313" key="6">
    <source>
        <dbReference type="Proteomes" id="UP001162131"/>
    </source>
</evidence>
<accession>A0AAU9KD36</accession>
<keyword evidence="4" id="KW-0472">Membrane</keyword>
<feature type="transmembrane region" description="Helical" evidence="4">
    <location>
        <begin position="977"/>
        <end position="996"/>
    </location>
</feature>
<reference evidence="5" key="1">
    <citation type="submission" date="2021-09" db="EMBL/GenBank/DDBJ databases">
        <authorList>
            <consortium name="AG Swart"/>
            <person name="Singh M."/>
            <person name="Singh A."/>
            <person name="Seah K."/>
            <person name="Emmerich C."/>
        </authorList>
    </citation>
    <scope>NUCLEOTIDE SEQUENCE</scope>
    <source>
        <strain evidence="5">ATCC30299</strain>
    </source>
</reference>
<feature type="repeat" description="WD" evidence="3">
    <location>
        <begin position="577"/>
        <end position="618"/>
    </location>
</feature>
<dbReference type="Pfam" id="PF00400">
    <property type="entry name" value="WD40"/>
    <property type="match status" value="5"/>
</dbReference>
<comment type="caution">
    <text evidence="5">The sequence shown here is derived from an EMBL/GenBank/DDBJ whole genome shotgun (WGS) entry which is preliminary data.</text>
</comment>
<dbReference type="AlphaFoldDB" id="A0AAU9KD36"/>
<dbReference type="PROSITE" id="PS50082">
    <property type="entry name" value="WD_REPEATS_2"/>
    <property type="match status" value="5"/>
</dbReference>
<dbReference type="InterPro" id="IPR001680">
    <property type="entry name" value="WD40_rpt"/>
</dbReference>
<dbReference type="PROSITE" id="PS00678">
    <property type="entry name" value="WD_REPEATS_1"/>
    <property type="match status" value="2"/>
</dbReference>
<dbReference type="PROSITE" id="PS50294">
    <property type="entry name" value="WD_REPEATS_REGION"/>
    <property type="match status" value="2"/>
</dbReference>
<dbReference type="Pfam" id="PF17005">
    <property type="entry name" value="WD40_like"/>
    <property type="match status" value="1"/>
</dbReference>
<keyword evidence="1 3" id="KW-0853">WD repeat</keyword>
<dbReference type="InterPro" id="IPR019775">
    <property type="entry name" value="WD40_repeat_CS"/>
</dbReference>
<keyword evidence="4" id="KW-0812">Transmembrane</keyword>
<dbReference type="InterPro" id="IPR036322">
    <property type="entry name" value="WD40_repeat_dom_sf"/>
</dbReference>
<gene>
    <name evidence="5" type="ORF">BSTOLATCC_MIC65255</name>
</gene>
<evidence type="ECO:0000313" key="5">
    <source>
        <dbReference type="EMBL" id="CAG9335938.1"/>
    </source>
</evidence>